<protein>
    <submittedName>
        <fullName evidence="1">Uncharacterized protein</fullName>
    </submittedName>
</protein>
<gene>
    <name evidence="1" type="ORF">FBU59_002794</name>
</gene>
<comment type="caution">
    <text evidence="1">The sequence shown here is derived from an EMBL/GenBank/DDBJ whole genome shotgun (WGS) entry which is preliminary data.</text>
</comment>
<name>A0ACC1JAA7_9FUNG</name>
<keyword evidence="2" id="KW-1185">Reference proteome</keyword>
<evidence type="ECO:0000313" key="2">
    <source>
        <dbReference type="Proteomes" id="UP001150603"/>
    </source>
</evidence>
<organism evidence="1 2">
    <name type="scientific">Linderina macrospora</name>
    <dbReference type="NCBI Taxonomy" id="4868"/>
    <lineage>
        <taxon>Eukaryota</taxon>
        <taxon>Fungi</taxon>
        <taxon>Fungi incertae sedis</taxon>
        <taxon>Zoopagomycota</taxon>
        <taxon>Kickxellomycotina</taxon>
        <taxon>Kickxellomycetes</taxon>
        <taxon>Kickxellales</taxon>
        <taxon>Kickxellaceae</taxon>
        <taxon>Linderina</taxon>
    </lineage>
</organism>
<dbReference type="EMBL" id="JANBPW010001619">
    <property type="protein sequence ID" value="KAJ1943805.1"/>
    <property type="molecule type" value="Genomic_DNA"/>
</dbReference>
<sequence length="103" mass="11963">MLINEAVFSFCLFYFIFFIADKRMTLRTQHIAAVALNPARDIGPRLFIFIAGWRDTYSVHNHYVFVPMVGPFIGAIAACGVYDYVIVPEEVKPADIRRRYWNK</sequence>
<accession>A0ACC1JAA7</accession>
<dbReference type="Proteomes" id="UP001150603">
    <property type="component" value="Unassembled WGS sequence"/>
</dbReference>
<evidence type="ECO:0000313" key="1">
    <source>
        <dbReference type="EMBL" id="KAJ1943805.1"/>
    </source>
</evidence>
<reference evidence="1" key="1">
    <citation type="submission" date="2022-07" db="EMBL/GenBank/DDBJ databases">
        <title>Phylogenomic reconstructions and comparative analyses of Kickxellomycotina fungi.</title>
        <authorList>
            <person name="Reynolds N.K."/>
            <person name="Stajich J.E."/>
            <person name="Barry K."/>
            <person name="Grigoriev I.V."/>
            <person name="Crous P."/>
            <person name="Smith M.E."/>
        </authorList>
    </citation>
    <scope>NUCLEOTIDE SEQUENCE</scope>
    <source>
        <strain evidence="1">NRRL 5244</strain>
    </source>
</reference>
<proteinExistence type="predicted"/>